<dbReference type="STRING" id="1855912.LuPra_04006"/>
<dbReference type="Proteomes" id="UP000076079">
    <property type="component" value="Chromosome"/>
</dbReference>
<reference evidence="3" key="2">
    <citation type="submission" date="2016-04" db="EMBL/GenBank/DDBJ databases">
        <title>First Complete Genome Sequence of a Subdivision 6 Acidobacterium.</title>
        <authorList>
            <person name="Huang S."/>
            <person name="Vieira S."/>
            <person name="Bunk B."/>
            <person name="Riedel T."/>
            <person name="Sproeer C."/>
            <person name="Overmann J."/>
        </authorList>
    </citation>
    <scope>NUCLEOTIDE SEQUENCE [LARGE SCALE GENOMIC DNA]</scope>
    <source>
        <strain evidence="3">DSM 100886 HEG_-6_39</strain>
    </source>
</reference>
<evidence type="ECO:0000259" key="1">
    <source>
        <dbReference type="Pfam" id="PF00903"/>
    </source>
</evidence>
<protein>
    <submittedName>
        <fullName evidence="2">Putative enzyme related to lactoylglutathione lyase</fullName>
    </submittedName>
</protein>
<feature type="domain" description="Glyoxalase/fosfomycin resistance/dioxygenase" evidence="1">
    <location>
        <begin position="6"/>
        <end position="117"/>
    </location>
</feature>
<dbReference type="Gene3D" id="3.10.180.10">
    <property type="entry name" value="2,3-Dihydroxybiphenyl 1,2-Dioxygenase, domain 1"/>
    <property type="match status" value="1"/>
</dbReference>
<dbReference type="RefSeq" id="WP_110172373.1">
    <property type="nucleotide sequence ID" value="NZ_CP015136.1"/>
</dbReference>
<sequence length="128" mass="14192">MANNLASFAIHADDVHRCRRFYEAVFQWRFEPWGPPDFYLVRTGDEDRPGVQGLMHKRQQPRGAGGPNCFECTIAVDDLDAVTGAIAANGGRILMANAQVPTVGVLTKFEDTEGNMLSAMVYEHEPHT</sequence>
<dbReference type="EMBL" id="CP015136">
    <property type="protein sequence ID" value="AMY10765.1"/>
    <property type="molecule type" value="Genomic_DNA"/>
</dbReference>
<dbReference type="KEGG" id="abac:LuPra_04006"/>
<evidence type="ECO:0000313" key="3">
    <source>
        <dbReference type="Proteomes" id="UP000076079"/>
    </source>
</evidence>
<gene>
    <name evidence="2" type="ORF">LuPra_04006</name>
</gene>
<dbReference type="GO" id="GO:0016829">
    <property type="term" value="F:lyase activity"/>
    <property type="evidence" value="ECO:0007669"/>
    <property type="project" value="UniProtKB-KW"/>
</dbReference>
<reference evidence="2 3" key="1">
    <citation type="journal article" date="2016" name="Genome Announc.">
        <title>First Complete Genome Sequence of a Subdivision 6 Acidobacterium Strain.</title>
        <authorList>
            <person name="Huang S."/>
            <person name="Vieira S."/>
            <person name="Bunk B."/>
            <person name="Riedel T."/>
            <person name="Sproer C."/>
            <person name="Overmann J."/>
        </authorList>
    </citation>
    <scope>NUCLEOTIDE SEQUENCE [LARGE SCALE GENOMIC DNA]</scope>
    <source>
        <strain evidence="3">DSM 100886 HEG_-6_39</strain>
    </source>
</reference>
<dbReference type="InterPro" id="IPR029068">
    <property type="entry name" value="Glyas_Bleomycin-R_OHBP_Dase"/>
</dbReference>
<dbReference type="OrthoDB" id="9804235at2"/>
<dbReference type="SUPFAM" id="SSF54593">
    <property type="entry name" value="Glyoxalase/Bleomycin resistance protein/Dihydroxybiphenyl dioxygenase"/>
    <property type="match status" value="1"/>
</dbReference>
<dbReference type="AlphaFoldDB" id="A0A143PQ97"/>
<name>A0A143PQ97_LUTPR</name>
<keyword evidence="3" id="KW-1185">Reference proteome</keyword>
<dbReference type="InterPro" id="IPR052164">
    <property type="entry name" value="Anthracycline_SecMetBiosynth"/>
</dbReference>
<proteinExistence type="predicted"/>
<dbReference type="InterPro" id="IPR004360">
    <property type="entry name" value="Glyas_Fos-R_dOase_dom"/>
</dbReference>
<organism evidence="2 3">
    <name type="scientific">Luteitalea pratensis</name>
    <dbReference type="NCBI Taxonomy" id="1855912"/>
    <lineage>
        <taxon>Bacteria</taxon>
        <taxon>Pseudomonadati</taxon>
        <taxon>Acidobacteriota</taxon>
        <taxon>Vicinamibacteria</taxon>
        <taxon>Vicinamibacterales</taxon>
        <taxon>Vicinamibacteraceae</taxon>
        <taxon>Luteitalea</taxon>
    </lineage>
</organism>
<accession>A0A143PQ97</accession>
<evidence type="ECO:0000313" key="2">
    <source>
        <dbReference type="EMBL" id="AMY10765.1"/>
    </source>
</evidence>
<keyword evidence="2" id="KW-0456">Lyase</keyword>
<dbReference type="PANTHER" id="PTHR33993">
    <property type="entry name" value="GLYOXALASE-RELATED"/>
    <property type="match status" value="1"/>
</dbReference>
<dbReference type="Pfam" id="PF00903">
    <property type="entry name" value="Glyoxalase"/>
    <property type="match status" value="1"/>
</dbReference>